<protein>
    <submittedName>
        <fullName evidence="2">Type VI secretion system-associated FHA domain protein TagH</fullName>
    </submittedName>
</protein>
<dbReference type="Pfam" id="PF20232">
    <property type="entry name" value="T6SS_FHA_C"/>
    <property type="match status" value="1"/>
</dbReference>
<accession>A0ABU9J394</accession>
<feature type="domain" description="FHA" evidence="1">
    <location>
        <begin position="32"/>
        <end position="80"/>
    </location>
</feature>
<dbReference type="Gene3D" id="2.60.200.20">
    <property type="match status" value="1"/>
</dbReference>
<dbReference type="InterPro" id="IPR008984">
    <property type="entry name" value="SMAD_FHA_dom_sf"/>
</dbReference>
<gene>
    <name evidence="2" type="primary">tagH</name>
    <name evidence="2" type="ORF">AAD027_15220</name>
</gene>
<reference evidence="2 3" key="1">
    <citation type="submission" date="2024-04" db="EMBL/GenBank/DDBJ databases">
        <title>Draft genome sequence of Pseudoxanthomonas putridarboris WD12.</title>
        <authorList>
            <person name="Oh J."/>
        </authorList>
    </citation>
    <scope>NUCLEOTIDE SEQUENCE [LARGE SCALE GENOMIC DNA]</scope>
    <source>
        <strain evidence="2 3">WD12</strain>
    </source>
</reference>
<dbReference type="Proteomes" id="UP001459204">
    <property type="component" value="Unassembled WGS sequence"/>
</dbReference>
<dbReference type="NCBIfam" id="TIGR03354">
    <property type="entry name" value="VI_FHA"/>
    <property type="match status" value="1"/>
</dbReference>
<proteinExistence type="predicted"/>
<name>A0ABU9J394_9GAMM</name>
<organism evidence="2 3">
    <name type="scientific">Pseudoxanthomonas putridarboris</name>
    <dbReference type="NCBI Taxonomy" id="752605"/>
    <lineage>
        <taxon>Bacteria</taxon>
        <taxon>Pseudomonadati</taxon>
        <taxon>Pseudomonadota</taxon>
        <taxon>Gammaproteobacteria</taxon>
        <taxon>Lysobacterales</taxon>
        <taxon>Lysobacteraceae</taxon>
        <taxon>Pseudoxanthomonas</taxon>
    </lineage>
</organism>
<dbReference type="EMBL" id="JBBWWT010000008">
    <property type="protein sequence ID" value="MEL1265704.1"/>
    <property type="molecule type" value="Genomic_DNA"/>
</dbReference>
<dbReference type="SUPFAM" id="SSF49879">
    <property type="entry name" value="SMAD/FHA domain"/>
    <property type="match status" value="1"/>
</dbReference>
<dbReference type="InterPro" id="IPR000253">
    <property type="entry name" value="FHA_dom"/>
</dbReference>
<sequence length="442" mass="47483">MDSNHSLTLVVQGQPAERFGSRGSRRFDACDASIGRAETCDWVLNAEGVSRLHATIRYLNGLYFIEDRSTNGMLLNGAPMGKGDPSALKDGDRLQIDTFEVAVHLRADEDARSTEASRAPVVAAVETGPSRNALPWPSLAGSVPITDGDAGAAPDIDIGIGGLESDAELDPLVHLKAVDAVATGPADHGWNHSPGIADVFRPPSPGSVAAEPVLPENWDRTRSQFTAAQSAPSAAPVVPLPVPPAAEAESPQAAAAPVRTVAADVPQPAAQPLDELFRIVVEGVMDVLRARAELKNSFRLPVTVIQRTENNPLKFAPTAEEAVERILAAPNRGFLSGAAALEDAMDDIRHHQVALLAGVRAAFDGLMERLDPARFEPEDGGGSRWAAFAARNRAWDRYKDHYRDLLADPDECFRRLFGDEFARAYEEQLALLKSARPAQQQR</sequence>
<dbReference type="RefSeq" id="WP_341726878.1">
    <property type="nucleotide sequence ID" value="NZ_JBBWWT010000008.1"/>
</dbReference>
<comment type="caution">
    <text evidence="2">The sequence shown here is derived from an EMBL/GenBank/DDBJ whole genome shotgun (WGS) entry which is preliminary data.</text>
</comment>
<dbReference type="CDD" id="cd00060">
    <property type="entry name" value="FHA"/>
    <property type="match status" value="1"/>
</dbReference>
<evidence type="ECO:0000313" key="2">
    <source>
        <dbReference type="EMBL" id="MEL1265704.1"/>
    </source>
</evidence>
<dbReference type="InterPro" id="IPR046883">
    <property type="entry name" value="T6SS_FHA_C"/>
</dbReference>
<dbReference type="Pfam" id="PF00498">
    <property type="entry name" value="FHA"/>
    <property type="match status" value="1"/>
</dbReference>
<evidence type="ECO:0000259" key="1">
    <source>
        <dbReference type="PROSITE" id="PS50006"/>
    </source>
</evidence>
<evidence type="ECO:0000313" key="3">
    <source>
        <dbReference type="Proteomes" id="UP001459204"/>
    </source>
</evidence>
<dbReference type="PROSITE" id="PS50006">
    <property type="entry name" value="FHA_DOMAIN"/>
    <property type="match status" value="1"/>
</dbReference>
<keyword evidence="3" id="KW-1185">Reference proteome</keyword>
<dbReference type="SMART" id="SM00240">
    <property type="entry name" value="FHA"/>
    <property type="match status" value="1"/>
</dbReference>
<dbReference type="InterPro" id="IPR017735">
    <property type="entry name" value="T6SS_FHA"/>
</dbReference>